<dbReference type="InterPro" id="IPR045864">
    <property type="entry name" value="aa-tRNA-synth_II/BPL/LPL"/>
</dbReference>
<dbReference type="EMBL" id="CP009654">
    <property type="protein sequence ID" value="APC97597.1"/>
    <property type="molecule type" value="Genomic_DNA"/>
</dbReference>
<dbReference type="RefSeq" id="WP_071664530.1">
    <property type="nucleotide sequence ID" value="NZ_CP009654.1"/>
</dbReference>
<dbReference type="KEGG" id="frc:KX01_1664"/>
<dbReference type="AlphaFoldDB" id="A0A1J0KUY4"/>
<dbReference type="NCBIfam" id="TIGR00545">
    <property type="entry name" value="lipoyltrans"/>
    <property type="match status" value="1"/>
</dbReference>
<dbReference type="SUPFAM" id="SSF55681">
    <property type="entry name" value="Class II aaRS and biotin synthetases"/>
    <property type="match status" value="1"/>
</dbReference>
<dbReference type="Proteomes" id="UP000182521">
    <property type="component" value="Chromosome"/>
</dbReference>
<dbReference type="PANTHER" id="PTHR12561">
    <property type="entry name" value="LIPOATE-PROTEIN LIGASE"/>
    <property type="match status" value="1"/>
</dbReference>
<dbReference type="UniPathway" id="UPA00537">
    <property type="reaction ID" value="UER00595"/>
</dbReference>
<comment type="pathway">
    <text evidence="1">Protein modification; protein lipoylation via exogenous pathway; protein N(6)-(lipoyl)lysine from lipoate: step 2/2.</text>
</comment>
<gene>
    <name evidence="3" type="ORF">KX01_1664</name>
</gene>
<protein>
    <submittedName>
        <fullName evidence="3">Lipoyltransferase and lipoate-ligase family protein</fullName>
    </submittedName>
</protein>
<organism evidence="3 4">
    <name type="scientific">Francisella frigiditurris</name>
    <dbReference type="NCBI Taxonomy" id="1542390"/>
    <lineage>
        <taxon>Bacteria</taxon>
        <taxon>Pseudomonadati</taxon>
        <taxon>Pseudomonadota</taxon>
        <taxon>Gammaproteobacteria</taxon>
        <taxon>Thiotrichales</taxon>
        <taxon>Francisellaceae</taxon>
        <taxon>Francisella</taxon>
    </lineage>
</organism>
<dbReference type="CDD" id="cd16443">
    <property type="entry name" value="LplA"/>
    <property type="match status" value="1"/>
</dbReference>
<evidence type="ECO:0000313" key="3">
    <source>
        <dbReference type="EMBL" id="APC97597.1"/>
    </source>
</evidence>
<reference evidence="4" key="1">
    <citation type="submission" date="2014-10" db="EMBL/GenBank/DDBJ databases">
        <authorList>
            <person name="Kuske C.R."/>
            <person name="Challacombe J.F."/>
            <person name="Daligault H.E."/>
            <person name="Davenport K.W."/>
            <person name="Johnson S.L."/>
            <person name="Siddaramappa S."/>
            <person name="Petersen J.M."/>
        </authorList>
    </citation>
    <scope>NUCLEOTIDE SEQUENCE [LARGE SCALE GENOMIC DNA]</scope>
    <source>
        <strain evidence="4">CA97-1460</strain>
    </source>
</reference>
<dbReference type="PROSITE" id="PS51733">
    <property type="entry name" value="BPL_LPL_CATALYTIC"/>
    <property type="match status" value="1"/>
</dbReference>
<keyword evidence="3" id="KW-0808">Transferase</keyword>
<dbReference type="GO" id="GO:0017118">
    <property type="term" value="F:lipoyltransferase activity"/>
    <property type="evidence" value="ECO:0007669"/>
    <property type="project" value="TreeGrafter"/>
</dbReference>
<name>A0A1J0KUY4_9GAMM</name>
<feature type="domain" description="BPL/LPL catalytic" evidence="2">
    <location>
        <begin position="26"/>
        <end position="214"/>
    </location>
</feature>
<dbReference type="OrthoDB" id="9787898at2"/>
<sequence length="297" mass="34372">MKIYLSQSNNPYFNLALENWLFLEALESDKILFLWQNNPCVVIGRAQNPWQECYLKAMLKDNIPVIRRQSGGGTVFHDMGNLNYTILSPKKDHNVKENLELICNVIRKIGIDIYPNCRNDIVTDFQDFTYKVSGSAFREKRDRAFHHGTLLIKTNTNKLYKYLHQPIDKTLDAKGVKSHRSKVLNLNTIKEDLSPNDVIRAFLTYFKSSSISFIGERTPLNNRDLIINEAKNLRSWDWTYGKTLPFTKTYSENDHNITIEVKSGLIDKIDSLDVSSKKIPFSQELTSSDINKYLLKN</sequence>
<dbReference type="GO" id="GO:0005737">
    <property type="term" value="C:cytoplasm"/>
    <property type="evidence" value="ECO:0007669"/>
    <property type="project" value="TreeGrafter"/>
</dbReference>
<dbReference type="Gene3D" id="3.30.930.10">
    <property type="entry name" value="Bira Bifunctional Protein, Domain 2"/>
    <property type="match status" value="1"/>
</dbReference>
<dbReference type="InterPro" id="IPR004143">
    <property type="entry name" value="BPL_LPL_catalytic"/>
</dbReference>
<evidence type="ECO:0000259" key="2">
    <source>
        <dbReference type="PROSITE" id="PS51733"/>
    </source>
</evidence>
<evidence type="ECO:0000313" key="4">
    <source>
        <dbReference type="Proteomes" id="UP000182521"/>
    </source>
</evidence>
<dbReference type="GO" id="GO:0009249">
    <property type="term" value="P:protein lipoylation"/>
    <property type="evidence" value="ECO:0007669"/>
    <property type="project" value="InterPro"/>
</dbReference>
<dbReference type="PANTHER" id="PTHR12561:SF3">
    <property type="entry name" value="LIPOYLTRANSFERASE 1, MITOCHONDRIAL"/>
    <property type="match status" value="1"/>
</dbReference>
<dbReference type="STRING" id="1542390.KX01_1664"/>
<keyword evidence="4" id="KW-1185">Reference proteome</keyword>
<keyword evidence="3" id="KW-0436">Ligase</keyword>
<proteinExistence type="predicted"/>
<dbReference type="GO" id="GO:0016874">
    <property type="term" value="F:ligase activity"/>
    <property type="evidence" value="ECO:0007669"/>
    <property type="project" value="UniProtKB-KW"/>
</dbReference>
<evidence type="ECO:0000256" key="1">
    <source>
        <dbReference type="ARBA" id="ARBA00005085"/>
    </source>
</evidence>
<accession>A0A1J0KUY4</accession>
<dbReference type="Pfam" id="PF21948">
    <property type="entry name" value="LplA-B_cat"/>
    <property type="match status" value="1"/>
</dbReference>
<dbReference type="InterPro" id="IPR004562">
    <property type="entry name" value="LipoylTrfase_LipoateP_Ligase"/>
</dbReference>